<comment type="caution">
    <text evidence="1">The sequence shown here is derived from an EMBL/GenBank/DDBJ whole genome shotgun (WGS) entry which is preliminary data.</text>
</comment>
<evidence type="ECO:0000313" key="2">
    <source>
        <dbReference type="Proteomes" id="UP001157502"/>
    </source>
</evidence>
<reference evidence="1" key="1">
    <citation type="submission" date="2021-05" db="EMBL/GenBank/DDBJ databases">
        <authorList>
            <person name="Pan Q."/>
            <person name="Jouanno E."/>
            <person name="Zahm M."/>
            <person name="Klopp C."/>
            <person name="Cabau C."/>
            <person name="Louis A."/>
            <person name="Berthelot C."/>
            <person name="Parey E."/>
            <person name="Roest Crollius H."/>
            <person name="Montfort J."/>
            <person name="Robinson-Rechavi M."/>
            <person name="Bouchez O."/>
            <person name="Lampietro C."/>
            <person name="Lopez Roques C."/>
            <person name="Donnadieu C."/>
            <person name="Postlethwait J."/>
            <person name="Bobe J."/>
            <person name="Dillon D."/>
            <person name="Chandos A."/>
            <person name="von Hippel F."/>
            <person name="Guiguen Y."/>
        </authorList>
    </citation>
    <scope>NUCLEOTIDE SEQUENCE</scope>
    <source>
        <strain evidence="1">YG-Jan2019</strain>
    </source>
</reference>
<dbReference type="Proteomes" id="UP001157502">
    <property type="component" value="Chromosome 21"/>
</dbReference>
<sequence>MGHIRSKDTVAPLRDSSTVAPQQVWLNVNHHCLTNRQKDISWMAVHGCLPTGEFKYRRHIALTVSCPHGCNTVENTYHVLAECSVARRVWALFVPSVSHNRLLTLPRLTTENILNGPPGGCTTTELRQQWRIIGVVKQVLWETRNIKVFNKTTVDPTTLRRRITILLRDHAITDFHKHPVTARAAWGGRDSAGGLFRSSGCPSSPLKVQYQRRTPVSSTQMADGAGCSQASFINDLRAKTLLWVGSLPILYLSPTAGPTLDPAPSPAPNQHPEEALRRDLHHTFALGGPLTGEFHQ</sequence>
<gene>
    <name evidence="1" type="ORF">DPEC_G00246850</name>
</gene>
<protein>
    <submittedName>
        <fullName evidence="1">Uncharacterized protein</fullName>
    </submittedName>
</protein>
<organism evidence="1 2">
    <name type="scientific">Dallia pectoralis</name>
    <name type="common">Alaska blackfish</name>
    <dbReference type="NCBI Taxonomy" id="75939"/>
    <lineage>
        <taxon>Eukaryota</taxon>
        <taxon>Metazoa</taxon>
        <taxon>Chordata</taxon>
        <taxon>Craniata</taxon>
        <taxon>Vertebrata</taxon>
        <taxon>Euteleostomi</taxon>
        <taxon>Actinopterygii</taxon>
        <taxon>Neopterygii</taxon>
        <taxon>Teleostei</taxon>
        <taxon>Protacanthopterygii</taxon>
        <taxon>Esociformes</taxon>
        <taxon>Umbridae</taxon>
        <taxon>Dallia</taxon>
    </lineage>
</organism>
<dbReference type="EMBL" id="CM055748">
    <property type="protein sequence ID" value="KAJ7995657.1"/>
    <property type="molecule type" value="Genomic_DNA"/>
</dbReference>
<evidence type="ECO:0000313" key="1">
    <source>
        <dbReference type="EMBL" id="KAJ7995657.1"/>
    </source>
</evidence>
<accession>A0ACC2FWL3</accession>
<name>A0ACC2FWL3_DALPE</name>
<keyword evidence="2" id="KW-1185">Reference proteome</keyword>
<proteinExistence type="predicted"/>